<proteinExistence type="predicted"/>
<evidence type="ECO:0000256" key="1">
    <source>
        <dbReference type="SAM" id="Phobius"/>
    </source>
</evidence>
<keyword evidence="1" id="KW-0472">Membrane</keyword>
<reference evidence="2" key="2">
    <citation type="submission" date="2015-03" db="EMBL/GenBank/DDBJ databases">
        <title>Genome sequence of Pseudoalteromonas citrea.</title>
        <authorList>
            <person name="Xie B.-B."/>
            <person name="Rong J.-C."/>
            <person name="Qin Q.-L."/>
            <person name="Zhang Y.-Z."/>
        </authorList>
    </citation>
    <scope>NUCLEOTIDE SEQUENCE</scope>
    <source>
        <strain evidence="2">DSM 8771</strain>
    </source>
</reference>
<dbReference type="EMBL" id="AHBZ03000023">
    <property type="protein sequence ID" value="KAF7767708.1"/>
    <property type="molecule type" value="Genomic_DNA"/>
</dbReference>
<evidence type="ECO:0000313" key="2">
    <source>
        <dbReference type="EMBL" id="KAF7767708.1"/>
    </source>
</evidence>
<keyword evidence="1" id="KW-0812">Transmembrane</keyword>
<dbReference type="AlphaFoldDB" id="A0AAD4AGG2"/>
<comment type="caution">
    <text evidence="2">The sequence shown here is derived from an EMBL/GenBank/DDBJ whole genome shotgun (WGS) entry which is preliminary data.</text>
</comment>
<name>A0AAD4AGG2_9GAMM</name>
<keyword evidence="1" id="KW-1133">Transmembrane helix</keyword>
<organism evidence="2 3">
    <name type="scientific">Pseudoalteromonas citrea</name>
    <dbReference type="NCBI Taxonomy" id="43655"/>
    <lineage>
        <taxon>Bacteria</taxon>
        <taxon>Pseudomonadati</taxon>
        <taxon>Pseudomonadota</taxon>
        <taxon>Gammaproteobacteria</taxon>
        <taxon>Alteromonadales</taxon>
        <taxon>Pseudoalteromonadaceae</taxon>
        <taxon>Pseudoalteromonas</taxon>
    </lineage>
</organism>
<dbReference type="Proteomes" id="UP000016487">
    <property type="component" value="Unassembled WGS sequence"/>
</dbReference>
<gene>
    <name evidence="2" type="ORF">PCIT_a3786</name>
</gene>
<protein>
    <submittedName>
        <fullName evidence="2">Uncharacterized protein</fullName>
    </submittedName>
</protein>
<evidence type="ECO:0000313" key="3">
    <source>
        <dbReference type="Proteomes" id="UP000016487"/>
    </source>
</evidence>
<accession>A0AAD4AGG2</accession>
<sequence length="55" mass="6682">MFDIEHIYQKIKLKYLKYLFLFTLNIICKVSYITVLPAVSTVNEYRYQPIIKVEH</sequence>
<reference evidence="2" key="1">
    <citation type="journal article" date="2012" name="J. Bacteriol.">
        <title>Genome sequences of type strains of seven species of the marine bacterium Pseudoalteromonas.</title>
        <authorList>
            <person name="Xie B.B."/>
            <person name="Shu Y.L."/>
            <person name="Qin Q.L."/>
            <person name="Rong J.C."/>
            <person name="Zhang X.Y."/>
            <person name="Chen X.L."/>
            <person name="Shi M."/>
            <person name="He H.L."/>
            <person name="Zhou B.C."/>
            <person name="Zhang Y.Z."/>
        </authorList>
    </citation>
    <scope>NUCLEOTIDE SEQUENCE</scope>
    <source>
        <strain evidence="2">DSM 8771</strain>
    </source>
</reference>
<feature type="transmembrane region" description="Helical" evidence="1">
    <location>
        <begin position="18"/>
        <end position="39"/>
    </location>
</feature>